<name>A0ABV9DKQ6_9BACI</name>
<dbReference type="PROSITE" id="PS50011">
    <property type="entry name" value="PROTEIN_KINASE_DOM"/>
    <property type="match status" value="1"/>
</dbReference>
<feature type="domain" description="Protein kinase" evidence="9">
    <location>
        <begin position="24"/>
        <end position="260"/>
    </location>
</feature>
<evidence type="ECO:0000256" key="4">
    <source>
        <dbReference type="ARBA" id="ARBA00022741"/>
    </source>
</evidence>
<dbReference type="Pfam" id="PF00069">
    <property type="entry name" value="Pkinase"/>
    <property type="match status" value="1"/>
</dbReference>
<sequence>MIKKVRQTVMDYQYSIHETLAGRYRIEEILRNGSYGIIYLCWNLESNQRCVVKQMRKSKKKENEENYKQETAILQMLDHPGIPKLIETFSYQNKQFFSMEFIEGENLEDTLFASKQKYSESECLVMAKKLTAITCYIHEKGVIHGDIRIPNVLLNRGELYLIDFGLAHNLHTDNHAKEHQEQLIQEDFYDIGDFLLFLLYSPYEAETKKNRSWTEELTLNPKTTNILKRLLQINQPYHRCEDILADMEEAITILSATDHK</sequence>
<dbReference type="EMBL" id="JBHSFU010000004">
    <property type="protein sequence ID" value="MFC4558379.1"/>
    <property type="molecule type" value="Genomic_DNA"/>
</dbReference>
<dbReference type="PANTHER" id="PTHR43895:SF32">
    <property type="entry name" value="SERINE_THREONINE-PROTEIN KINASE CHK1"/>
    <property type="match status" value="1"/>
</dbReference>
<gene>
    <name evidence="10" type="ORF">ACFO3D_09160</name>
</gene>
<keyword evidence="11" id="KW-1185">Reference proteome</keyword>
<dbReference type="InterPro" id="IPR011009">
    <property type="entry name" value="Kinase-like_dom_sf"/>
</dbReference>
<keyword evidence="2 10" id="KW-0723">Serine/threonine-protein kinase</keyword>
<dbReference type="PANTHER" id="PTHR43895">
    <property type="entry name" value="CALCIUM/CALMODULIN-DEPENDENT PROTEIN KINASE KINASE-RELATED"/>
    <property type="match status" value="1"/>
</dbReference>
<evidence type="ECO:0000256" key="1">
    <source>
        <dbReference type="ARBA" id="ARBA00012513"/>
    </source>
</evidence>
<dbReference type="InterPro" id="IPR000719">
    <property type="entry name" value="Prot_kinase_dom"/>
</dbReference>
<keyword evidence="3" id="KW-0808">Transferase</keyword>
<dbReference type="SUPFAM" id="SSF56112">
    <property type="entry name" value="Protein kinase-like (PK-like)"/>
    <property type="match status" value="1"/>
</dbReference>
<evidence type="ECO:0000259" key="9">
    <source>
        <dbReference type="PROSITE" id="PS50011"/>
    </source>
</evidence>
<evidence type="ECO:0000256" key="6">
    <source>
        <dbReference type="ARBA" id="ARBA00022840"/>
    </source>
</evidence>
<dbReference type="EC" id="2.7.11.1" evidence="1"/>
<keyword evidence="6" id="KW-0067">ATP-binding</keyword>
<comment type="catalytic activity">
    <reaction evidence="7">
        <text>L-threonyl-[protein] + ATP = O-phospho-L-threonyl-[protein] + ADP + H(+)</text>
        <dbReference type="Rhea" id="RHEA:46608"/>
        <dbReference type="Rhea" id="RHEA-COMP:11060"/>
        <dbReference type="Rhea" id="RHEA-COMP:11605"/>
        <dbReference type="ChEBI" id="CHEBI:15378"/>
        <dbReference type="ChEBI" id="CHEBI:30013"/>
        <dbReference type="ChEBI" id="CHEBI:30616"/>
        <dbReference type="ChEBI" id="CHEBI:61977"/>
        <dbReference type="ChEBI" id="CHEBI:456216"/>
        <dbReference type="EC" id="2.7.11.1"/>
    </reaction>
</comment>
<evidence type="ECO:0000313" key="10">
    <source>
        <dbReference type="EMBL" id="MFC4558379.1"/>
    </source>
</evidence>
<evidence type="ECO:0000256" key="5">
    <source>
        <dbReference type="ARBA" id="ARBA00022777"/>
    </source>
</evidence>
<dbReference type="CDD" id="cd00180">
    <property type="entry name" value="PKc"/>
    <property type="match status" value="1"/>
</dbReference>
<evidence type="ECO:0000256" key="7">
    <source>
        <dbReference type="ARBA" id="ARBA00047899"/>
    </source>
</evidence>
<evidence type="ECO:0000313" key="11">
    <source>
        <dbReference type="Proteomes" id="UP001595989"/>
    </source>
</evidence>
<evidence type="ECO:0000256" key="8">
    <source>
        <dbReference type="ARBA" id="ARBA00048679"/>
    </source>
</evidence>
<keyword evidence="4" id="KW-0547">Nucleotide-binding</keyword>
<evidence type="ECO:0000256" key="2">
    <source>
        <dbReference type="ARBA" id="ARBA00022527"/>
    </source>
</evidence>
<accession>A0ABV9DKQ6</accession>
<dbReference type="GO" id="GO:0004674">
    <property type="term" value="F:protein serine/threonine kinase activity"/>
    <property type="evidence" value="ECO:0007669"/>
    <property type="project" value="UniProtKB-KW"/>
</dbReference>
<dbReference type="RefSeq" id="WP_390295034.1">
    <property type="nucleotide sequence ID" value="NZ_JBHSFU010000004.1"/>
</dbReference>
<comment type="catalytic activity">
    <reaction evidence="8">
        <text>L-seryl-[protein] + ATP = O-phospho-L-seryl-[protein] + ADP + H(+)</text>
        <dbReference type="Rhea" id="RHEA:17989"/>
        <dbReference type="Rhea" id="RHEA-COMP:9863"/>
        <dbReference type="Rhea" id="RHEA-COMP:11604"/>
        <dbReference type="ChEBI" id="CHEBI:15378"/>
        <dbReference type="ChEBI" id="CHEBI:29999"/>
        <dbReference type="ChEBI" id="CHEBI:30616"/>
        <dbReference type="ChEBI" id="CHEBI:83421"/>
        <dbReference type="ChEBI" id="CHEBI:456216"/>
        <dbReference type="EC" id="2.7.11.1"/>
    </reaction>
</comment>
<organism evidence="10 11">
    <name type="scientific">Virgibacillus kekensis</name>
    <dbReference type="NCBI Taxonomy" id="202261"/>
    <lineage>
        <taxon>Bacteria</taxon>
        <taxon>Bacillati</taxon>
        <taxon>Bacillota</taxon>
        <taxon>Bacilli</taxon>
        <taxon>Bacillales</taxon>
        <taxon>Bacillaceae</taxon>
        <taxon>Virgibacillus</taxon>
    </lineage>
</organism>
<protein>
    <recommendedName>
        <fullName evidence="1">non-specific serine/threonine protein kinase</fullName>
        <ecNumber evidence="1">2.7.11.1</ecNumber>
    </recommendedName>
</protein>
<reference evidence="11" key="1">
    <citation type="journal article" date="2019" name="Int. J. Syst. Evol. Microbiol.">
        <title>The Global Catalogue of Microorganisms (GCM) 10K type strain sequencing project: providing services to taxonomists for standard genome sequencing and annotation.</title>
        <authorList>
            <consortium name="The Broad Institute Genomics Platform"/>
            <consortium name="The Broad Institute Genome Sequencing Center for Infectious Disease"/>
            <person name="Wu L."/>
            <person name="Ma J."/>
        </authorList>
    </citation>
    <scope>NUCLEOTIDE SEQUENCE [LARGE SCALE GENOMIC DNA]</scope>
    <source>
        <strain evidence="11">CGMCC 4.7426</strain>
    </source>
</reference>
<comment type="caution">
    <text evidence="10">The sequence shown here is derived from an EMBL/GenBank/DDBJ whole genome shotgun (WGS) entry which is preliminary data.</text>
</comment>
<dbReference type="Gene3D" id="1.10.510.10">
    <property type="entry name" value="Transferase(Phosphotransferase) domain 1"/>
    <property type="match status" value="1"/>
</dbReference>
<proteinExistence type="predicted"/>
<dbReference type="Proteomes" id="UP001595989">
    <property type="component" value="Unassembled WGS sequence"/>
</dbReference>
<keyword evidence="5 10" id="KW-0418">Kinase</keyword>
<evidence type="ECO:0000256" key="3">
    <source>
        <dbReference type="ARBA" id="ARBA00022679"/>
    </source>
</evidence>